<reference evidence="2" key="1">
    <citation type="submission" date="2022-07" db="EMBL/GenBank/DDBJ databases">
        <authorList>
            <person name="Macas J."/>
            <person name="Novak P."/>
            <person name="Neumann P."/>
        </authorList>
    </citation>
    <scope>NUCLEOTIDE SEQUENCE</scope>
</reference>
<accession>A0A9P0ZUT2</accession>
<evidence type="ECO:0000313" key="3">
    <source>
        <dbReference type="Proteomes" id="UP001152484"/>
    </source>
</evidence>
<keyword evidence="3" id="KW-1185">Reference proteome</keyword>
<organism evidence="2 3">
    <name type="scientific">Cuscuta europaea</name>
    <name type="common">European dodder</name>
    <dbReference type="NCBI Taxonomy" id="41803"/>
    <lineage>
        <taxon>Eukaryota</taxon>
        <taxon>Viridiplantae</taxon>
        <taxon>Streptophyta</taxon>
        <taxon>Embryophyta</taxon>
        <taxon>Tracheophyta</taxon>
        <taxon>Spermatophyta</taxon>
        <taxon>Magnoliopsida</taxon>
        <taxon>eudicotyledons</taxon>
        <taxon>Gunneridae</taxon>
        <taxon>Pentapetalae</taxon>
        <taxon>asterids</taxon>
        <taxon>lamiids</taxon>
        <taxon>Solanales</taxon>
        <taxon>Convolvulaceae</taxon>
        <taxon>Cuscuteae</taxon>
        <taxon>Cuscuta</taxon>
        <taxon>Cuscuta subgen. Cuscuta</taxon>
    </lineage>
</organism>
<dbReference type="AlphaFoldDB" id="A0A9P0ZUT2"/>
<evidence type="ECO:0000256" key="1">
    <source>
        <dbReference type="SAM" id="Phobius"/>
    </source>
</evidence>
<comment type="caution">
    <text evidence="2">The sequence shown here is derived from an EMBL/GenBank/DDBJ whole genome shotgun (WGS) entry which is preliminary data.</text>
</comment>
<keyword evidence="1" id="KW-1133">Transmembrane helix</keyword>
<sequence>MGGLLNNFLEEVREMLNVPKHSLTYMHHKIFLFLNLSSSCSLQLFIFLPLFFFSDSLRPFLLLSLFFFILFSFFLLLPFSTSPSFYAIDLCRRQPRRALPPPSSSPSGCQRRRARVFVRFSSGCLLWA</sequence>
<keyword evidence="1" id="KW-0472">Membrane</keyword>
<gene>
    <name evidence="2" type="ORF">CEURO_LOCUS19856</name>
</gene>
<feature type="transmembrane region" description="Helical" evidence="1">
    <location>
        <begin position="60"/>
        <end position="88"/>
    </location>
</feature>
<feature type="transmembrane region" description="Helical" evidence="1">
    <location>
        <begin position="30"/>
        <end position="54"/>
    </location>
</feature>
<dbReference type="Proteomes" id="UP001152484">
    <property type="component" value="Unassembled WGS sequence"/>
</dbReference>
<dbReference type="EMBL" id="CAMAPE010000060">
    <property type="protein sequence ID" value="CAH9113046.1"/>
    <property type="molecule type" value="Genomic_DNA"/>
</dbReference>
<name>A0A9P0ZUT2_CUSEU</name>
<evidence type="ECO:0000313" key="2">
    <source>
        <dbReference type="EMBL" id="CAH9113046.1"/>
    </source>
</evidence>
<proteinExistence type="predicted"/>
<protein>
    <submittedName>
        <fullName evidence="2">Uncharacterized protein</fullName>
    </submittedName>
</protein>
<keyword evidence="1" id="KW-0812">Transmembrane</keyword>